<dbReference type="PANTHER" id="PTHR13297">
    <property type="entry name" value="TBC1 DOMAIN FAMILY MEMBER 23-RELATED"/>
    <property type="match status" value="1"/>
</dbReference>
<dbReference type="EMBL" id="QKKF02027168">
    <property type="protein sequence ID" value="RZF36047.1"/>
    <property type="molecule type" value="Genomic_DNA"/>
</dbReference>
<dbReference type="InterPro" id="IPR045799">
    <property type="entry name" value="TBC1D23_C"/>
</dbReference>
<reference evidence="8 9" key="1">
    <citation type="journal article" date="2017" name="Gigascience">
        <title>Genome sequence of the small brown planthopper, Laodelphax striatellus.</title>
        <authorList>
            <person name="Zhu J."/>
            <person name="Jiang F."/>
            <person name="Wang X."/>
            <person name="Yang P."/>
            <person name="Bao Y."/>
            <person name="Zhao W."/>
            <person name="Wang W."/>
            <person name="Lu H."/>
            <person name="Wang Q."/>
            <person name="Cui N."/>
            <person name="Li J."/>
            <person name="Chen X."/>
            <person name="Luo L."/>
            <person name="Yu J."/>
            <person name="Kang L."/>
            <person name="Cui F."/>
        </authorList>
    </citation>
    <scope>NUCLEOTIDE SEQUENCE [LARGE SCALE GENOMIC DNA]</scope>
    <source>
        <strain evidence="8">Lst14</strain>
    </source>
</reference>
<keyword evidence="4" id="KW-0333">Golgi apparatus</keyword>
<dbReference type="Gene3D" id="1.10.472.80">
    <property type="entry name" value="Ypt/Rab-GAP domain of gyp1p, domain 3"/>
    <property type="match status" value="1"/>
</dbReference>
<dbReference type="SMART" id="SM00164">
    <property type="entry name" value="TBC"/>
    <property type="match status" value="1"/>
</dbReference>
<feature type="transmembrane region" description="Helical" evidence="5">
    <location>
        <begin position="190"/>
        <end position="211"/>
    </location>
</feature>
<dbReference type="InParanoid" id="A0A482WR41"/>
<dbReference type="InterPro" id="IPR036873">
    <property type="entry name" value="Rhodanese-like_dom_sf"/>
</dbReference>
<dbReference type="STRING" id="195883.A0A482WR41"/>
<dbReference type="SUPFAM" id="SSF52821">
    <property type="entry name" value="Rhodanese/Cell cycle control phosphatase"/>
    <property type="match status" value="1"/>
</dbReference>
<dbReference type="Pfam" id="PF19430">
    <property type="entry name" value="TBC1D23_C"/>
    <property type="match status" value="1"/>
</dbReference>
<protein>
    <recommendedName>
        <fullName evidence="2">TBC1 domain family member 23</fullName>
    </recommendedName>
</protein>
<proteinExistence type="predicted"/>
<feature type="domain" description="Rhodanese" evidence="7">
    <location>
        <begin position="324"/>
        <end position="436"/>
    </location>
</feature>
<dbReference type="GO" id="GO:0099041">
    <property type="term" value="P:vesicle tethering to Golgi"/>
    <property type="evidence" value="ECO:0007669"/>
    <property type="project" value="TreeGrafter"/>
</dbReference>
<dbReference type="FunCoup" id="A0A482WR41">
    <property type="interactions" value="1854"/>
</dbReference>
<dbReference type="GO" id="GO:0005829">
    <property type="term" value="C:cytosol"/>
    <property type="evidence" value="ECO:0007669"/>
    <property type="project" value="GOC"/>
</dbReference>
<dbReference type="SUPFAM" id="SSF47923">
    <property type="entry name" value="Ypt/Rab-GAP domain of gyp1p"/>
    <property type="match status" value="2"/>
</dbReference>
<dbReference type="Gene3D" id="3.40.250.10">
    <property type="entry name" value="Rhodanese-like domain"/>
    <property type="match status" value="1"/>
</dbReference>
<evidence type="ECO:0000259" key="6">
    <source>
        <dbReference type="PROSITE" id="PS50086"/>
    </source>
</evidence>
<dbReference type="GO" id="GO:0042147">
    <property type="term" value="P:retrograde transport, endosome to Golgi"/>
    <property type="evidence" value="ECO:0007669"/>
    <property type="project" value="InterPro"/>
</dbReference>
<comment type="subcellular location">
    <subcellularLocation>
        <location evidence="1">Golgi apparatus</location>
        <location evidence="1">trans-Golgi network</location>
    </subcellularLocation>
</comment>
<dbReference type="OrthoDB" id="73307at2759"/>
<dbReference type="SMART" id="SM00450">
    <property type="entry name" value="RHOD"/>
    <property type="match status" value="1"/>
</dbReference>
<keyword evidence="9" id="KW-1185">Reference proteome</keyword>
<sequence length="677" mass="75267">MAAEENDNTWISDIKSALGLADGCDDVPTFDICQGQSIPPSIRPTVWKSCLGVEASTSQMMFDEIFDLPEQSVLREDCQQFVDKLGNEDEDKLPVLSDLETILTYHRKSLGPGAKYERGNGWIELLIPLLNLQLPRKDTYCLFQSISNRYIPCNANAFNFFRLLLLYHDPQLCSFLDTKRVTPDLYTGHWFLSLFAGVCKLNVTIVMWDMYFQQGDPFFVLFLSLVMVVNAREQILKMKEESKSKLAEALMSLPAGLEVEDVPDFCSLAQYYTVKTPSSFREILKESLFSRNAEKSTSIAQALCLPVSVGELIENIALEESEDEGVRFFLVDCRPADQYNAGHLPTAFHLDCNLMVQEPVAFATAVQGLLSAQRQALAAGSAAGGEHLCFLGCGRLDDDQYTHMVVASFLHKNTHHISLLDGGYQAIHRYLGESVDGSLSDHNPECCLVCISDNQNGANHTLTHNDSTSGSSSDLFSKIGAAVKMKSAEVKGKLLEYIVNPSASGGTERHVSSSDKVGKRYRNMAPVFCVDDDQDPTDFGADEYDEEELEVSISSRLKQPDVVASFKCQEVTVNNSVHDCHLVVSATHIYVLREVPRSKDKARLVVRRPLSAIAKITCKKKQPELITFQYGESHGKEMKINDQDRFNIPESTEATKLISKLIVDCIAVKDGDMNSNP</sequence>
<dbReference type="Pfam" id="PF00581">
    <property type="entry name" value="Rhodanese"/>
    <property type="match status" value="1"/>
</dbReference>
<dbReference type="InterPro" id="IPR000195">
    <property type="entry name" value="Rab-GAP-TBC_dom"/>
</dbReference>
<dbReference type="InterPro" id="IPR039755">
    <property type="entry name" value="TBC1D23"/>
</dbReference>
<dbReference type="SMR" id="A0A482WR41"/>
<dbReference type="PANTHER" id="PTHR13297:SF5">
    <property type="entry name" value="TBC1 DOMAIN FAMILY MEMBER 23"/>
    <property type="match status" value="1"/>
</dbReference>
<evidence type="ECO:0000259" key="7">
    <source>
        <dbReference type="PROSITE" id="PS50206"/>
    </source>
</evidence>
<dbReference type="GO" id="GO:0005802">
    <property type="term" value="C:trans-Golgi network"/>
    <property type="evidence" value="ECO:0007669"/>
    <property type="project" value="TreeGrafter"/>
</dbReference>
<dbReference type="CDD" id="cd20788">
    <property type="entry name" value="TBC1D23_C-like"/>
    <property type="match status" value="1"/>
</dbReference>
<dbReference type="PROSITE" id="PS50206">
    <property type="entry name" value="RHODANESE_3"/>
    <property type="match status" value="1"/>
</dbReference>
<evidence type="ECO:0000256" key="3">
    <source>
        <dbReference type="ARBA" id="ARBA00022473"/>
    </source>
</evidence>
<accession>A0A482WR41</accession>
<evidence type="ECO:0000256" key="4">
    <source>
        <dbReference type="ARBA" id="ARBA00023034"/>
    </source>
</evidence>
<evidence type="ECO:0000313" key="8">
    <source>
        <dbReference type="EMBL" id="RZF36047.1"/>
    </source>
</evidence>
<keyword evidence="3" id="KW-0217">Developmental protein</keyword>
<organism evidence="8 9">
    <name type="scientific">Laodelphax striatellus</name>
    <name type="common">Small brown planthopper</name>
    <name type="synonym">Delphax striatella</name>
    <dbReference type="NCBI Taxonomy" id="195883"/>
    <lineage>
        <taxon>Eukaryota</taxon>
        <taxon>Metazoa</taxon>
        <taxon>Ecdysozoa</taxon>
        <taxon>Arthropoda</taxon>
        <taxon>Hexapoda</taxon>
        <taxon>Insecta</taxon>
        <taxon>Pterygota</taxon>
        <taxon>Neoptera</taxon>
        <taxon>Paraneoptera</taxon>
        <taxon>Hemiptera</taxon>
        <taxon>Auchenorrhyncha</taxon>
        <taxon>Fulgoroidea</taxon>
        <taxon>Delphacidae</taxon>
        <taxon>Criomorphinae</taxon>
        <taxon>Laodelphax</taxon>
    </lineage>
</organism>
<dbReference type="InterPro" id="IPR001763">
    <property type="entry name" value="Rhodanese-like_dom"/>
</dbReference>
<gene>
    <name evidence="8" type="ORF">LSTR_LSTR005863</name>
</gene>
<keyword evidence="5" id="KW-0812">Transmembrane</keyword>
<dbReference type="InterPro" id="IPR035969">
    <property type="entry name" value="Rab-GAP_TBC_sf"/>
</dbReference>
<evidence type="ECO:0000256" key="1">
    <source>
        <dbReference type="ARBA" id="ARBA00004601"/>
    </source>
</evidence>
<dbReference type="PROSITE" id="PS50086">
    <property type="entry name" value="TBC_RABGAP"/>
    <property type="match status" value="1"/>
</dbReference>
<dbReference type="AlphaFoldDB" id="A0A482WR41"/>
<dbReference type="Pfam" id="PF00566">
    <property type="entry name" value="RabGAP-TBC"/>
    <property type="match status" value="1"/>
</dbReference>
<evidence type="ECO:0000313" key="9">
    <source>
        <dbReference type="Proteomes" id="UP000291343"/>
    </source>
</evidence>
<feature type="domain" description="Rab-GAP TBC" evidence="6">
    <location>
        <begin position="37"/>
        <end position="215"/>
    </location>
</feature>
<comment type="caution">
    <text evidence="8">The sequence shown here is derived from an EMBL/GenBank/DDBJ whole genome shotgun (WGS) entry which is preliminary data.</text>
</comment>
<keyword evidence="5" id="KW-0472">Membrane</keyword>
<keyword evidence="5" id="KW-1133">Transmembrane helix</keyword>
<name>A0A482WR41_LAOST</name>
<evidence type="ECO:0000256" key="2">
    <source>
        <dbReference type="ARBA" id="ARBA00014207"/>
    </source>
</evidence>
<dbReference type="Proteomes" id="UP000291343">
    <property type="component" value="Unassembled WGS sequence"/>
</dbReference>
<evidence type="ECO:0000256" key="5">
    <source>
        <dbReference type="SAM" id="Phobius"/>
    </source>
</evidence>